<organism evidence="1 2">
    <name type="scientific">Lecanicillium saksenae</name>
    <dbReference type="NCBI Taxonomy" id="468837"/>
    <lineage>
        <taxon>Eukaryota</taxon>
        <taxon>Fungi</taxon>
        <taxon>Dikarya</taxon>
        <taxon>Ascomycota</taxon>
        <taxon>Pezizomycotina</taxon>
        <taxon>Sordariomycetes</taxon>
        <taxon>Hypocreomycetidae</taxon>
        <taxon>Hypocreales</taxon>
        <taxon>Cordycipitaceae</taxon>
        <taxon>Lecanicillium</taxon>
    </lineage>
</organism>
<keyword evidence="2" id="KW-1185">Reference proteome</keyword>
<reference evidence="1" key="1">
    <citation type="submission" date="2022-07" db="EMBL/GenBank/DDBJ databases">
        <title>Genome Sequence of Lecanicillium saksenae.</title>
        <authorList>
            <person name="Buettner E."/>
        </authorList>
    </citation>
    <scope>NUCLEOTIDE SEQUENCE</scope>
    <source>
        <strain evidence="1">VT-O1</strain>
    </source>
</reference>
<evidence type="ECO:0000313" key="2">
    <source>
        <dbReference type="Proteomes" id="UP001148737"/>
    </source>
</evidence>
<dbReference type="Proteomes" id="UP001148737">
    <property type="component" value="Unassembled WGS sequence"/>
</dbReference>
<comment type="caution">
    <text evidence="1">The sequence shown here is derived from an EMBL/GenBank/DDBJ whole genome shotgun (WGS) entry which is preliminary data.</text>
</comment>
<gene>
    <name evidence="1" type="ORF">NLG97_g3217</name>
</gene>
<protein>
    <submittedName>
        <fullName evidence="1">Uncharacterized protein</fullName>
    </submittedName>
</protein>
<accession>A0ACC1R0H5</accession>
<dbReference type="EMBL" id="JANAKD010000255">
    <property type="protein sequence ID" value="KAJ3495685.1"/>
    <property type="molecule type" value="Genomic_DNA"/>
</dbReference>
<sequence>MPTFRRRANLQPVATQDEDESKRKAGAKTKPSLFKLWVLELICFFFAAATVLVICVVLWHYNGRPLPDWPYGLSVNTLLSILSTVLRACLLAVLASIMGQAKWTWLRSGPRPIDDLQKFDRASRGLVGAFLIVGLLARRFLRSVVPLLSVIAIILSVAIGPFVQQAVATVICDKPGNFGEAVIPSAQNLPGKDAYFRTGAGIWEPGKGLQSAFLSSLTESGRANTRLQFECDTGNCTFPITKRSHTLYVSYVQQHKDGLDSFFMGDLEVFQTLGFQNGTKLAVGQVYNLTLPPDHLEVSASSVADIAMLSIAPYSSSKNFSQPNAALCSLYFCRQDIEPTVQRSELTEKVVSTTLVPLVVQDEPEDSAYHYRLLAKSPCLVNGKTYTAANFSMLKGQSPDRIFQKLKVDNETMEVPSDCVYSVESYYAISISQWLGRMLFNGHCSELASAFSSVVQCDTKFWLANLFDAGSTAFAHYDHLFKEIAASVTVFLRMDGFGPLNYSSKTPLPEGPKGQIKGTAVQKTACLVVHWEWLLYSGILCLLTGILFLATVISSYRLSNHVPIWKSSLLPLLCLDIQPDKEAPNQRILNTQRQHLDKIETTAKSTCISLETDAEDVELLIASGATDPVEDSHANSAFVSITTRSSEDPGSYPPPLPLRPSASNQRVSS</sequence>
<evidence type="ECO:0000313" key="1">
    <source>
        <dbReference type="EMBL" id="KAJ3495685.1"/>
    </source>
</evidence>
<name>A0ACC1R0H5_9HYPO</name>
<proteinExistence type="predicted"/>